<dbReference type="PROSITE" id="PS51257">
    <property type="entry name" value="PROKAR_LIPOPROTEIN"/>
    <property type="match status" value="1"/>
</dbReference>
<dbReference type="RefSeq" id="WP_072988498.1">
    <property type="nucleotide sequence ID" value="NZ_FQZB01000011.1"/>
</dbReference>
<dbReference type="GO" id="GO:0005886">
    <property type="term" value="C:plasma membrane"/>
    <property type="evidence" value="ECO:0007669"/>
    <property type="project" value="InterPro"/>
</dbReference>
<keyword evidence="5" id="KW-1185">Reference proteome</keyword>
<dbReference type="Proteomes" id="UP000184310">
    <property type="component" value="Unassembled WGS sequence"/>
</dbReference>
<dbReference type="Gene3D" id="3.40.50.2300">
    <property type="match status" value="2"/>
</dbReference>
<dbReference type="CDD" id="cd19963">
    <property type="entry name" value="PBP1_BMP-like"/>
    <property type="match status" value="1"/>
</dbReference>
<sequence length="369" mass="40544">MKKILKVVLTTMIASSLVLTGCASKEDKKDDAKATKDVKVGFVFIGSAGDGGYTYAHNEGRLYLEKELKVKTTYKENVKEDKAEVEKVIENMIDDGYNVIVGNSFGYQDAMVSEASKHPDVKFMHCSGFQTSENLTQYFGKIHEMMYLNGVVSGLKTKTNKLGFVAAFPIPEVIRNIDAFTLGARSVNPNATVKVTWTNTWYDPAKEKDAALAVIDAGADVIAQHQDTAGPQQAAESRGVFSVGYNSDMSKLAPKANMTSAVWNWGPYYVKQVKAIMDGTWKSEKYWGGYADNIVDLAPLTGNAPENAKDALEKAKKEIKETKNKVFMGPIKDQKGEVKVKEGSTLSDDEIWNINWFVEGVDGTIPASK</sequence>
<feature type="signal peptide" evidence="2">
    <location>
        <begin position="1"/>
        <end position="20"/>
    </location>
</feature>
<dbReference type="EMBL" id="FQZB01000011">
    <property type="protein sequence ID" value="SHJ84317.1"/>
    <property type="molecule type" value="Genomic_DNA"/>
</dbReference>
<accession>A0A1M6MLH3</accession>
<feature type="chain" id="PRO_5039331193" evidence="2">
    <location>
        <begin position="21"/>
        <end position="369"/>
    </location>
</feature>
<evidence type="ECO:0000313" key="4">
    <source>
        <dbReference type="EMBL" id="SHJ84317.1"/>
    </source>
</evidence>
<dbReference type="Pfam" id="PF02608">
    <property type="entry name" value="Bmp"/>
    <property type="match status" value="1"/>
</dbReference>
<dbReference type="OrthoDB" id="9769871at2"/>
<evidence type="ECO:0000256" key="2">
    <source>
        <dbReference type="SAM" id="SignalP"/>
    </source>
</evidence>
<evidence type="ECO:0000313" key="5">
    <source>
        <dbReference type="Proteomes" id="UP000184310"/>
    </source>
</evidence>
<dbReference type="STRING" id="1121302.SAMN02745163_02683"/>
<feature type="domain" description="ABC transporter substrate-binding protein PnrA-like" evidence="3">
    <location>
        <begin position="38"/>
        <end position="321"/>
    </location>
</feature>
<organism evidence="4 5">
    <name type="scientific">Clostridium cavendishii DSM 21758</name>
    <dbReference type="NCBI Taxonomy" id="1121302"/>
    <lineage>
        <taxon>Bacteria</taxon>
        <taxon>Bacillati</taxon>
        <taxon>Bacillota</taxon>
        <taxon>Clostridia</taxon>
        <taxon>Eubacteriales</taxon>
        <taxon>Clostridiaceae</taxon>
        <taxon>Clostridium</taxon>
    </lineage>
</organism>
<name>A0A1M6MLH3_9CLOT</name>
<dbReference type="PANTHER" id="PTHR43208">
    <property type="entry name" value="ABC TRANSPORTER SUBSTRATE-BINDING PROTEIN"/>
    <property type="match status" value="1"/>
</dbReference>
<protein>
    <submittedName>
        <fullName evidence="4">Nucleoside-binding protein</fullName>
    </submittedName>
</protein>
<evidence type="ECO:0000259" key="3">
    <source>
        <dbReference type="Pfam" id="PF02608"/>
    </source>
</evidence>
<proteinExistence type="predicted"/>
<dbReference type="InterPro" id="IPR003760">
    <property type="entry name" value="PnrA-like"/>
</dbReference>
<dbReference type="PANTHER" id="PTHR43208:SF1">
    <property type="entry name" value="ABC TRANSPORTER SUBSTRATE-BINDING PROTEIN"/>
    <property type="match status" value="1"/>
</dbReference>
<dbReference type="InterPro" id="IPR052910">
    <property type="entry name" value="ABC-Purine-Binding"/>
</dbReference>
<gene>
    <name evidence="4" type="ORF">SAMN02745163_02683</name>
</gene>
<evidence type="ECO:0000256" key="1">
    <source>
        <dbReference type="ARBA" id="ARBA00022729"/>
    </source>
</evidence>
<reference evidence="4 5" key="1">
    <citation type="submission" date="2016-11" db="EMBL/GenBank/DDBJ databases">
        <authorList>
            <person name="Jaros S."/>
            <person name="Januszkiewicz K."/>
            <person name="Wedrychowicz H."/>
        </authorList>
    </citation>
    <scope>NUCLEOTIDE SEQUENCE [LARGE SCALE GENOMIC DNA]</scope>
    <source>
        <strain evidence="4 5">DSM 21758</strain>
    </source>
</reference>
<keyword evidence="1 2" id="KW-0732">Signal</keyword>
<dbReference type="AlphaFoldDB" id="A0A1M6MLH3"/>